<evidence type="ECO:0000256" key="3">
    <source>
        <dbReference type="SAM" id="SignalP"/>
    </source>
</evidence>
<dbReference type="Pfam" id="PF07715">
    <property type="entry name" value="Plug"/>
    <property type="match status" value="1"/>
</dbReference>
<dbReference type="GO" id="GO:0044718">
    <property type="term" value="P:siderophore transmembrane transport"/>
    <property type="evidence" value="ECO:0007669"/>
    <property type="project" value="TreeGrafter"/>
</dbReference>
<gene>
    <name evidence="5" type="ORF">DCG58_06455</name>
</gene>
<evidence type="ECO:0000313" key="5">
    <source>
        <dbReference type="EMBL" id="HAE26780.1"/>
    </source>
</evidence>
<feature type="chain" id="PRO_5017552443" evidence="3">
    <location>
        <begin position="25"/>
        <end position="204"/>
    </location>
</feature>
<dbReference type="PANTHER" id="PTHR30069:SF29">
    <property type="entry name" value="HEMOGLOBIN AND HEMOGLOBIN-HAPTOGLOBIN-BINDING PROTEIN 1-RELATED"/>
    <property type="match status" value="1"/>
</dbReference>
<keyword evidence="2" id="KW-0998">Cell outer membrane</keyword>
<reference evidence="5 6" key="1">
    <citation type="journal article" date="2018" name="Nat. Biotechnol.">
        <title>A standardized bacterial taxonomy based on genome phylogeny substantially revises the tree of life.</title>
        <authorList>
            <person name="Parks D.H."/>
            <person name="Chuvochina M."/>
            <person name="Waite D.W."/>
            <person name="Rinke C."/>
            <person name="Skarshewski A."/>
            <person name="Chaumeil P.A."/>
            <person name="Hugenholtz P."/>
        </authorList>
    </citation>
    <scope>NUCLEOTIDE SEQUENCE [LARGE SCALE GENOMIC DNA]</scope>
    <source>
        <strain evidence="5">UBA8733</strain>
    </source>
</reference>
<keyword evidence="2" id="KW-1134">Transmembrane beta strand</keyword>
<sequence>MKQKLKSSVKFCFSALMASTVIQAAIAEPEPDGGDTRRLETIRVEGQAVDALTSDIAVDFAEFGTQVQLISSEEIETGGFTNFGELASGLIRGANIGYSPDEGEFTIRIDGGTDRDTLLLVDGVPYFDRSSPLEDLWPATAIDPRMIDSVEVYRGGNSLYFGSNGGLGVVSVRTKEPDGTTKGQFGVYAGAFKTREIYGNMSFP</sequence>
<dbReference type="GO" id="GO:0015344">
    <property type="term" value="F:siderophore uptake transmembrane transporter activity"/>
    <property type="evidence" value="ECO:0007669"/>
    <property type="project" value="TreeGrafter"/>
</dbReference>
<comment type="caution">
    <text evidence="5">The sequence shown here is derived from an EMBL/GenBank/DDBJ whole genome shotgun (WGS) entry which is preliminary data.</text>
</comment>
<comment type="similarity">
    <text evidence="2">Belongs to the TonB-dependent receptor family.</text>
</comment>
<proteinExistence type="inferred from homology"/>
<dbReference type="AlphaFoldDB" id="A0A3B9GWH4"/>
<keyword evidence="2" id="KW-0812">Transmembrane</keyword>
<dbReference type="GO" id="GO:0009279">
    <property type="term" value="C:cell outer membrane"/>
    <property type="evidence" value="ECO:0007669"/>
    <property type="project" value="UniProtKB-SubCell"/>
</dbReference>
<dbReference type="PANTHER" id="PTHR30069">
    <property type="entry name" value="TONB-DEPENDENT OUTER MEMBRANE RECEPTOR"/>
    <property type="match status" value="1"/>
</dbReference>
<dbReference type="Proteomes" id="UP000259610">
    <property type="component" value="Unassembled WGS sequence"/>
</dbReference>
<name>A0A3B9GWH4_9PROT</name>
<dbReference type="InterPro" id="IPR039426">
    <property type="entry name" value="TonB-dep_rcpt-like"/>
</dbReference>
<dbReference type="SUPFAM" id="SSF56935">
    <property type="entry name" value="Porins"/>
    <property type="match status" value="1"/>
</dbReference>
<feature type="signal peptide" evidence="3">
    <location>
        <begin position="1"/>
        <end position="24"/>
    </location>
</feature>
<accession>A0A3B9GWH4</accession>
<dbReference type="Gene3D" id="2.170.130.10">
    <property type="entry name" value="TonB-dependent receptor, plug domain"/>
    <property type="match status" value="1"/>
</dbReference>
<organism evidence="5 6">
    <name type="scientific">Hyphomonas adhaerens</name>
    <dbReference type="NCBI Taxonomy" id="81029"/>
    <lineage>
        <taxon>Bacteria</taxon>
        <taxon>Pseudomonadati</taxon>
        <taxon>Pseudomonadota</taxon>
        <taxon>Alphaproteobacteria</taxon>
        <taxon>Hyphomonadales</taxon>
        <taxon>Hyphomonadaceae</taxon>
        <taxon>Hyphomonas</taxon>
    </lineage>
</organism>
<keyword evidence="2" id="KW-0472">Membrane</keyword>
<keyword evidence="2" id="KW-0813">Transport</keyword>
<protein>
    <submittedName>
        <fullName evidence="5">TonB-dependent receptor</fullName>
    </submittedName>
</protein>
<dbReference type="EMBL" id="DMAN01000138">
    <property type="protein sequence ID" value="HAE26780.1"/>
    <property type="molecule type" value="Genomic_DNA"/>
</dbReference>
<keyword evidence="5" id="KW-0675">Receptor</keyword>
<dbReference type="PROSITE" id="PS52016">
    <property type="entry name" value="TONB_DEPENDENT_REC_3"/>
    <property type="match status" value="1"/>
</dbReference>
<feature type="non-terminal residue" evidence="5">
    <location>
        <position position="204"/>
    </location>
</feature>
<comment type="subcellular location">
    <subcellularLocation>
        <location evidence="2">Cell outer membrane</location>
        <topology evidence="2">Multi-pass membrane protein</topology>
    </subcellularLocation>
</comment>
<dbReference type="InterPro" id="IPR037066">
    <property type="entry name" value="Plug_dom_sf"/>
</dbReference>
<evidence type="ECO:0000259" key="4">
    <source>
        <dbReference type="Pfam" id="PF07715"/>
    </source>
</evidence>
<evidence type="ECO:0000256" key="2">
    <source>
        <dbReference type="PROSITE-ProRule" id="PRU01360"/>
    </source>
</evidence>
<feature type="domain" description="TonB-dependent receptor plug" evidence="4">
    <location>
        <begin position="65"/>
        <end position="169"/>
    </location>
</feature>
<dbReference type="InterPro" id="IPR012910">
    <property type="entry name" value="Plug_dom"/>
</dbReference>
<evidence type="ECO:0000313" key="6">
    <source>
        <dbReference type="Proteomes" id="UP000259610"/>
    </source>
</evidence>
<keyword evidence="1 3" id="KW-0732">Signal</keyword>
<evidence type="ECO:0000256" key="1">
    <source>
        <dbReference type="ARBA" id="ARBA00022729"/>
    </source>
</evidence>